<dbReference type="Pfam" id="PF13847">
    <property type="entry name" value="Methyltransf_31"/>
    <property type="match status" value="1"/>
</dbReference>
<comment type="caution">
    <text evidence="2">The sequence shown here is derived from an EMBL/GenBank/DDBJ whole genome shotgun (WGS) entry which is preliminary data.</text>
</comment>
<dbReference type="SUPFAM" id="SSF53335">
    <property type="entry name" value="S-adenosyl-L-methionine-dependent methyltransferases"/>
    <property type="match status" value="1"/>
</dbReference>
<sequence>MMNHSDHVRLLRKGVAGHGGVWADLGSGWGAFTLALADLLGPTARIYSIDKERASLQQQEQALREHFPAVEVIYQVSDFTRRLDLPPLDGVVMANSLHYVRKKDELLQRVHGYLRPGGRLLLVEYNADRGNFWAPYPLSYRTWEALARQNGFTQTTVLERVPSRYLNEIYSALSIRAE</sequence>
<evidence type="ECO:0000313" key="2">
    <source>
        <dbReference type="EMBL" id="GCE09153.1"/>
    </source>
</evidence>
<dbReference type="RefSeq" id="WP_235845927.1">
    <property type="nucleotide sequence ID" value="NZ_BIFQ01000002.1"/>
</dbReference>
<accession>A0A401ZQJ7</accession>
<dbReference type="InterPro" id="IPR025714">
    <property type="entry name" value="Methyltranfer_dom"/>
</dbReference>
<name>A0A401ZQJ7_9CHLR</name>
<dbReference type="Gene3D" id="3.40.50.150">
    <property type="entry name" value="Vaccinia Virus protein VP39"/>
    <property type="match status" value="1"/>
</dbReference>
<keyword evidence="3" id="KW-1185">Reference proteome</keyword>
<dbReference type="EMBL" id="BIFQ01000002">
    <property type="protein sequence ID" value="GCE09153.1"/>
    <property type="molecule type" value="Genomic_DNA"/>
</dbReference>
<evidence type="ECO:0000259" key="1">
    <source>
        <dbReference type="Pfam" id="PF13847"/>
    </source>
</evidence>
<protein>
    <recommendedName>
        <fullName evidence="1">Methyltransferase domain-containing protein</fullName>
    </recommendedName>
</protein>
<gene>
    <name evidence="2" type="ORF">KDAU_64820</name>
</gene>
<dbReference type="Proteomes" id="UP000287224">
    <property type="component" value="Unassembled WGS sequence"/>
</dbReference>
<evidence type="ECO:0000313" key="3">
    <source>
        <dbReference type="Proteomes" id="UP000287224"/>
    </source>
</evidence>
<dbReference type="CDD" id="cd02440">
    <property type="entry name" value="AdoMet_MTases"/>
    <property type="match status" value="1"/>
</dbReference>
<feature type="domain" description="Methyltransferase" evidence="1">
    <location>
        <begin position="24"/>
        <end position="127"/>
    </location>
</feature>
<organism evidence="2 3">
    <name type="scientific">Dictyobacter aurantiacus</name>
    <dbReference type="NCBI Taxonomy" id="1936993"/>
    <lineage>
        <taxon>Bacteria</taxon>
        <taxon>Bacillati</taxon>
        <taxon>Chloroflexota</taxon>
        <taxon>Ktedonobacteria</taxon>
        <taxon>Ktedonobacterales</taxon>
        <taxon>Dictyobacteraceae</taxon>
        <taxon>Dictyobacter</taxon>
    </lineage>
</organism>
<dbReference type="InterPro" id="IPR029063">
    <property type="entry name" value="SAM-dependent_MTases_sf"/>
</dbReference>
<reference evidence="3" key="1">
    <citation type="submission" date="2018-12" db="EMBL/GenBank/DDBJ databases">
        <title>Tengunoibacter tsumagoiensis gen. nov., sp. nov., Dictyobacter kobayashii sp. nov., D. alpinus sp. nov., and D. joshuensis sp. nov. and description of Dictyobacteraceae fam. nov. within the order Ktedonobacterales isolated from Tengu-no-mugimeshi.</title>
        <authorList>
            <person name="Wang C.M."/>
            <person name="Zheng Y."/>
            <person name="Sakai Y."/>
            <person name="Toyoda A."/>
            <person name="Minakuchi Y."/>
            <person name="Abe K."/>
            <person name="Yokota A."/>
            <person name="Yabe S."/>
        </authorList>
    </citation>
    <scope>NUCLEOTIDE SEQUENCE [LARGE SCALE GENOMIC DNA]</scope>
    <source>
        <strain evidence="3">S-27</strain>
    </source>
</reference>
<proteinExistence type="predicted"/>
<dbReference type="PANTHER" id="PTHR43861">
    <property type="entry name" value="TRANS-ACONITATE 2-METHYLTRANSFERASE-RELATED"/>
    <property type="match status" value="1"/>
</dbReference>
<dbReference type="AlphaFoldDB" id="A0A401ZQJ7"/>